<sequence>MESTPLLWKPCREAFINGSNVAHREGNETHREKLLSVTAKDTADVDDVLKVLHALQFTCQSRPLVETEELGKTFAKFLIALKNYTVFHALERKKLSAKRLLWVCRVMDAEESLTG</sequence>
<dbReference type="AlphaFoldDB" id="A0AA35X067"/>
<organism evidence="1 2">
    <name type="scientific">Geodia barretti</name>
    <name type="common">Barrett's horny sponge</name>
    <dbReference type="NCBI Taxonomy" id="519541"/>
    <lineage>
        <taxon>Eukaryota</taxon>
        <taxon>Metazoa</taxon>
        <taxon>Porifera</taxon>
        <taxon>Demospongiae</taxon>
        <taxon>Heteroscleromorpha</taxon>
        <taxon>Tetractinellida</taxon>
        <taxon>Astrophorina</taxon>
        <taxon>Geodiidae</taxon>
        <taxon>Geodia</taxon>
    </lineage>
</organism>
<evidence type="ECO:0000313" key="2">
    <source>
        <dbReference type="Proteomes" id="UP001174909"/>
    </source>
</evidence>
<proteinExistence type="predicted"/>
<dbReference type="EMBL" id="CASHTH010002646">
    <property type="protein sequence ID" value="CAI8033205.1"/>
    <property type="molecule type" value="Genomic_DNA"/>
</dbReference>
<keyword evidence="2" id="KW-1185">Reference proteome</keyword>
<accession>A0AA35X067</accession>
<comment type="caution">
    <text evidence="1">The sequence shown here is derived from an EMBL/GenBank/DDBJ whole genome shotgun (WGS) entry which is preliminary data.</text>
</comment>
<name>A0AA35X067_GEOBA</name>
<gene>
    <name evidence="1" type="ORF">GBAR_LOCUS18721</name>
</gene>
<protein>
    <submittedName>
        <fullName evidence="1">Uncharacterized protein</fullName>
    </submittedName>
</protein>
<reference evidence="1" key="1">
    <citation type="submission" date="2023-03" db="EMBL/GenBank/DDBJ databases">
        <authorList>
            <person name="Steffen K."/>
            <person name="Cardenas P."/>
        </authorList>
    </citation>
    <scope>NUCLEOTIDE SEQUENCE</scope>
</reference>
<evidence type="ECO:0000313" key="1">
    <source>
        <dbReference type="EMBL" id="CAI8033205.1"/>
    </source>
</evidence>
<dbReference type="Proteomes" id="UP001174909">
    <property type="component" value="Unassembled WGS sequence"/>
</dbReference>